<dbReference type="PROSITE" id="PS50977">
    <property type="entry name" value="HTH_TETR_2"/>
    <property type="match status" value="1"/>
</dbReference>
<dbReference type="Proteomes" id="UP000062788">
    <property type="component" value="Unassembled WGS sequence"/>
</dbReference>
<feature type="region of interest" description="Disordered" evidence="5">
    <location>
        <begin position="231"/>
        <end position="258"/>
    </location>
</feature>
<dbReference type="AlphaFoldDB" id="A0A124P8D1"/>
<evidence type="ECO:0000256" key="1">
    <source>
        <dbReference type="ARBA" id="ARBA00023015"/>
    </source>
</evidence>
<protein>
    <submittedName>
        <fullName evidence="7">TetR family transcriptional regulator</fullName>
    </submittedName>
</protein>
<feature type="compositionally biased region" description="Low complexity" evidence="5">
    <location>
        <begin position="244"/>
        <end position="258"/>
    </location>
</feature>
<reference evidence="7 8" key="1">
    <citation type="submission" date="2015-11" db="EMBL/GenBank/DDBJ databases">
        <title>Expanding the genomic diversity of Burkholderia species for the development of highly accurate diagnostics.</title>
        <authorList>
            <person name="Sahl J."/>
            <person name="Keim P."/>
            <person name="Wagner D."/>
        </authorList>
    </citation>
    <scope>NUCLEOTIDE SEQUENCE [LARGE SCALE GENOMIC DNA]</scope>
    <source>
        <strain evidence="7 8">TSV85</strain>
    </source>
</reference>
<evidence type="ECO:0000313" key="8">
    <source>
        <dbReference type="Proteomes" id="UP000062788"/>
    </source>
</evidence>
<dbReference type="PANTHER" id="PTHR30055:SF234">
    <property type="entry name" value="HTH-TYPE TRANSCRIPTIONAL REGULATOR BETI"/>
    <property type="match status" value="1"/>
</dbReference>
<dbReference type="SUPFAM" id="SSF46689">
    <property type="entry name" value="Homeodomain-like"/>
    <property type="match status" value="1"/>
</dbReference>
<feature type="domain" description="HTH tetR-type" evidence="6">
    <location>
        <begin position="19"/>
        <end position="79"/>
    </location>
</feature>
<accession>A0A124P8D1</accession>
<dbReference type="InterPro" id="IPR036271">
    <property type="entry name" value="Tet_transcr_reg_TetR-rel_C_sf"/>
</dbReference>
<dbReference type="GO" id="GO:0003700">
    <property type="term" value="F:DNA-binding transcription factor activity"/>
    <property type="evidence" value="ECO:0007669"/>
    <property type="project" value="TreeGrafter"/>
</dbReference>
<organism evidence="7 8">
    <name type="scientific">Burkholderia singularis</name>
    <dbReference type="NCBI Taxonomy" id="1503053"/>
    <lineage>
        <taxon>Bacteria</taxon>
        <taxon>Pseudomonadati</taxon>
        <taxon>Pseudomonadota</taxon>
        <taxon>Betaproteobacteria</taxon>
        <taxon>Burkholderiales</taxon>
        <taxon>Burkholderiaceae</taxon>
        <taxon>Burkholderia</taxon>
        <taxon>pseudomallei group</taxon>
    </lineage>
</organism>
<comment type="caution">
    <text evidence="7">The sequence shown here is derived from an EMBL/GenBank/DDBJ whole genome shotgun (WGS) entry which is preliminary data.</text>
</comment>
<dbReference type="Pfam" id="PF00440">
    <property type="entry name" value="TetR_N"/>
    <property type="match status" value="1"/>
</dbReference>
<keyword evidence="1" id="KW-0805">Transcription regulation</keyword>
<dbReference type="Gene3D" id="1.10.10.60">
    <property type="entry name" value="Homeodomain-like"/>
    <property type="match status" value="1"/>
</dbReference>
<evidence type="ECO:0000313" key="7">
    <source>
        <dbReference type="EMBL" id="KVE24968.1"/>
    </source>
</evidence>
<dbReference type="EMBL" id="LOWA01000048">
    <property type="protein sequence ID" value="KVE24968.1"/>
    <property type="molecule type" value="Genomic_DNA"/>
</dbReference>
<dbReference type="GO" id="GO:0000976">
    <property type="term" value="F:transcription cis-regulatory region binding"/>
    <property type="evidence" value="ECO:0007669"/>
    <property type="project" value="TreeGrafter"/>
</dbReference>
<dbReference type="RefSeq" id="WP_059519633.1">
    <property type="nucleotide sequence ID" value="NZ_LOWA01000048.1"/>
</dbReference>
<gene>
    <name evidence="7" type="ORF">WS67_20105</name>
</gene>
<evidence type="ECO:0000256" key="2">
    <source>
        <dbReference type="ARBA" id="ARBA00023125"/>
    </source>
</evidence>
<dbReference type="InterPro" id="IPR009057">
    <property type="entry name" value="Homeodomain-like_sf"/>
</dbReference>
<name>A0A124P8D1_9BURK</name>
<evidence type="ECO:0000256" key="4">
    <source>
        <dbReference type="PROSITE-ProRule" id="PRU00335"/>
    </source>
</evidence>
<dbReference type="PRINTS" id="PR00455">
    <property type="entry name" value="HTHTETR"/>
</dbReference>
<dbReference type="InterPro" id="IPR050109">
    <property type="entry name" value="HTH-type_TetR-like_transc_reg"/>
</dbReference>
<sequence length="258" mass="28676">MKEAKKLRRASAAGYARGEETKQRIIEAAVELFGEHGFAGASTRDIAARAGVNAPALQYYFENKEGVYRACIEAIADQAWNEFGPAVEHARRVLDANAPVPELIEAFVQILEVVAGRMFEKANKQSQRMFFAREQAGYEPDSATEIITRRVRRPLNEVGAALIARITGSAPDDPVTLIRMSSLFGQFVIFHTARRSMLTLLQWNEFDDARVALLKATINAQTRALLEQWSREREAKQAKRKPSRAAAAATGRAGRSTR</sequence>
<evidence type="ECO:0000256" key="5">
    <source>
        <dbReference type="SAM" id="MobiDB-lite"/>
    </source>
</evidence>
<dbReference type="Gene3D" id="1.10.357.10">
    <property type="entry name" value="Tetracycline Repressor, domain 2"/>
    <property type="match status" value="1"/>
</dbReference>
<dbReference type="SUPFAM" id="SSF48498">
    <property type="entry name" value="Tetracyclin repressor-like, C-terminal domain"/>
    <property type="match status" value="1"/>
</dbReference>
<dbReference type="OrthoDB" id="2356263at2"/>
<proteinExistence type="predicted"/>
<keyword evidence="8" id="KW-1185">Reference proteome</keyword>
<dbReference type="InterPro" id="IPR001647">
    <property type="entry name" value="HTH_TetR"/>
</dbReference>
<feature type="DNA-binding region" description="H-T-H motif" evidence="4">
    <location>
        <begin position="42"/>
        <end position="61"/>
    </location>
</feature>
<keyword evidence="2 4" id="KW-0238">DNA-binding</keyword>
<dbReference type="Pfam" id="PF09209">
    <property type="entry name" value="CecR_C"/>
    <property type="match status" value="1"/>
</dbReference>
<keyword evidence="3" id="KW-0804">Transcription</keyword>
<dbReference type="PANTHER" id="PTHR30055">
    <property type="entry name" value="HTH-TYPE TRANSCRIPTIONAL REGULATOR RUTR"/>
    <property type="match status" value="1"/>
</dbReference>
<dbReference type="InterPro" id="IPR015292">
    <property type="entry name" value="Tscrpt_reg_YbiH_C"/>
</dbReference>
<evidence type="ECO:0000256" key="3">
    <source>
        <dbReference type="ARBA" id="ARBA00023163"/>
    </source>
</evidence>
<evidence type="ECO:0000259" key="6">
    <source>
        <dbReference type="PROSITE" id="PS50977"/>
    </source>
</evidence>